<reference evidence="2 3" key="2">
    <citation type="journal article" date="2012" name="BMC Genomics">
        <title>The genome of Pelobacter carbinolicus reveals surprising metabolic capabilities and physiological features.</title>
        <authorList>
            <person name="Aklujkar M."/>
            <person name="Haveman S.A."/>
            <person name="Didonato R.Jr."/>
            <person name="Chertkov O."/>
            <person name="Han C.S."/>
            <person name="Land M.L."/>
            <person name="Brown P."/>
            <person name="Lovley D.R."/>
        </authorList>
    </citation>
    <scope>NUCLEOTIDE SEQUENCE [LARGE SCALE GENOMIC DNA]</scope>
    <source>
        <strain evidence="3">DSM 2380 / NBRC 103641 / GraBd1</strain>
    </source>
</reference>
<organism evidence="2 3">
    <name type="scientific">Syntrophotalea carbinolica (strain DSM 2380 / NBRC 103641 / GraBd1)</name>
    <name type="common">Pelobacter carbinolicus</name>
    <dbReference type="NCBI Taxonomy" id="338963"/>
    <lineage>
        <taxon>Bacteria</taxon>
        <taxon>Pseudomonadati</taxon>
        <taxon>Thermodesulfobacteriota</taxon>
        <taxon>Desulfuromonadia</taxon>
        <taxon>Desulfuromonadales</taxon>
        <taxon>Syntrophotaleaceae</taxon>
        <taxon>Syntrophotalea</taxon>
    </lineage>
</organism>
<keyword evidence="3" id="KW-1185">Reference proteome</keyword>
<evidence type="ECO:0000313" key="2">
    <source>
        <dbReference type="EMBL" id="ABI81792.1"/>
    </source>
</evidence>
<accession>Q0C6Z5</accession>
<dbReference type="Proteomes" id="UP000002534">
    <property type="component" value="Chromosome"/>
</dbReference>
<dbReference type="STRING" id="338963.Pcar_3172"/>
<evidence type="ECO:0000313" key="3">
    <source>
        <dbReference type="Proteomes" id="UP000002534"/>
    </source>
</evidence>
<feature type="region of interest" description="Disordered" evidence="1">
    <location>
        <begin position="15"/>
        <end position="48"/>
    </location>
</feature>
<dbReference type="HOGENOM" id="CLU_3155984_0_0_7"/>
<dbReference type="KEGG" id="pca:Pcar_3172"/>
<dbReference type="EMBL" id="CP000142">
    <property type="protein sequence ID" value="ABI81792.1"/>
    <property type="molecule type" value="Genomic_DNA"/>
</dbReference>
<dbReference type="AlphaFoldDB" id="Q0C6Z5"/>
<sequence length="48" mass="5155">MKPALLFSGTYSTANQKQFPEGSTPPKAIATSVHGKPNTVCRQPHTTK</sequence>
<gene>
    <name evidence="2" type="ordered locus">Pcar_3172</name>
</gene>
<evidence type="ECO:0000256" key="1">
    <source>
        <dbReference type="SAM" id="MobiDB-lite"/>
    </source>
</evidence>
<reference evidence="3" key="1">
    <citation type="submission" date="2005-10" db="EMBL/GenBank/DDBJ databases">
        <title>Complete sequence of Pelobacter carbinolicus DSM 2380.</title>
        <authorList>
            <person name="Copeland A."/>
            <person name="Lucas S."/>
            <person name="Lapidus A."/>
            <person name="Barry K."/>
            <person name="Detter J.C."/>
            <person name="Glavina T."/>
            <person name="Hammon N."/>
            <person name="Israni S."/>
            <person name="Pitluck S."/>
            <person name="Chertkov O."/>
            <person name="Schmutz J."/>
            <person name="Larimer F."/>
            <person name="Land M."/>
            <person name="Kyrpides N."/>
            <person name="Ivanova N."/>
            <person name="Richardson P."/>
        </authorList>
    </citation>
    <scope>NUCLEOTIDE SEQUENCE [LARGE SCALE GENOMIC DNA]</scope>
    <source>
        <strain evidence="3">DSM 2380 / NBRC 103641 / GraBd1</strain>
    </source>
</reference>
<protein>
    <submittedName>
        <fullName evidence="2">Uncharacterized protein</fullName>
    </submittedName>
</protein>
<proteinExistence type="predicted"/>
<name>Q0C6Z5_SYNC1</name>